<dbReference type="AlphaFoldDB" id="A0A7W8AM27"/>
<dbReference type="RefSeq" id="WP_170265191.1">
    <property type="nucleotide sequence ID" value="NZ_JACHIL010000007.1"/>
</dbReference>
<reference evidence="1 2" key="1">
    <citation type="submission" date="2020-08" db="EMBL/GenBank/DDBJ databases">
        <title>Genomic Encyclopedia of Type Strains, Phase IV (KMG-IV): sequencing the most valuable type-strain genomes for metagenomic binning, comparative biology and taxonomic classification.</title>
        <authorList>
            <person name="Goeker M."/>
        </authorList>
    </citation>
    <scope>NUCLEOTIDE SEQUENCE [LARGE SCALE GENOMIC DNA]</scope>
    <source>
        <strain evidence="1 2">DSM 25620</strain>
    </source>
</reference>
<evidence type="ECO:0000313" key="1">
    <source>
        <dbReference type="EMBL" id="MBB5092811.1"/>
    </source>
</evidence>
<name>A0A7W8AM27_9HYPH</name>
<accession>A0A7W8AM27</accession>
<gene>
    <name evidence="1" type="ORF">HNQ68_003374</name>
</gene>
<keyword evidence="2" id="KW-1185">Reference proteome</keyword>
<comment type="caution">
    <text evidence="1">The sequence shown here is derived from an EMBL/GenBank/DDBJ whole genome shotgun (WGS) entry which is preliminary data.</text>
</comment>
<proteinExistence type="predicted"/>
<evidence type="ECO:0000313" key="2">
    <source>
        <dbReference type="Proteomes" id="UP000531231"/>
    </source>
</evidence>
<dbReference type="EMBL" id="JACHIL010000007">
    <property type="protein sequence ID" value="MBB5092811.1"/>
    <property type="molecule type" value="Genomic_DNA"/>
</dbReference>
<sequence length="149" mass="16406">MYILSVLPAQGATDPNLTRGVYLKALEGVTRHSLEVATDNIIKGHSNLEHGFMPSPPELRRECERVMKPINDSARYVREVDQARVEAKGRKHSSPVDATKNRDILAVNIDHGTWTTTGKRTFPDGSLWEAKTGTVYGPVNHAFKQAGAA</sequence>
<dbReference type="Proteomes" id="UP000531231">
    <property type="component" value="Unassembled WGS sequence"/>
</dbReference>
<organism evidence="1 2">
    <name type="scientific">Pseudochrobactrum saccharolyticum</name>
    <dbReference type="NCBI Taxonomy" id="354352"/>
    <lineage>
        <taxon>Bacteria</taxon>
        <taxon>Pseudomonadati</taxon>
        <taxon>Pseudomonadota</taxon>
        <taxon>Alphaproteobacteria</taxon>
        <taxon>Hyphomicrobiales</taxon>
        <taxon>Brucellaceae</taxon>
        <taxon>Pseudochrobactrum</taxon>
    </lineage>
</organism>
<protein>
    <submittedName>
        <fullName evidence="1">Uncharacterized protein</fullName>
    </submittedName>
</protein>